<dbReference type="EMBL" id="SDMP01000009">
    <property type="protein sequence ID" value="RYR39562.1"/>
    <property type="molecule type" value="Genomic_DNA"/>
</dbReference>
<evidence type="ECO:0000256" key="4">
    <source>
        <dbReference type="ARBA" id="ARBA00022631"/>
    </source>
</evidence>
<accession>A0A445BLL5</accession>
<evidence type="ECO:0000256" key="2">
    <source>
        <dbReference type="ARBA" id="ARBA00004754"/>
    </source>
</evidence>
<evidence type="ECO:0000256" key="6">
    <source>
        <dbReference type="ARBA" id="ARBA00023239"/>
    </source>
</evidence>
<dbReference type="STRING" id="3818.A0A445BLL5"/>
<feature type="domain" description="Oxo-4-hydroxy-4-carboxy-5-ureidoimidazoline decarboxylase" evidence="7">
    <location>
        <begin position="56"/>
        <end position="102"/>
    </location>
</feature>
<keyword evidence="9" id="KW-1185">Reference proteome</keyword>
<comment type="caution">
    <text evidence="8">The sequence shown here is derived from an EMBL/GenBank/DDBJ whole genome shotgun (WGS) entry which is preliminary data.</text>
</comment>
<dbReference type="GO" id="GO:0005777">
    <property type="term" value="C:peroxisome"/>
    <property type="evidence" value="ECO:0007669"/>
    <property type="project" value="TreeGrafter"/>
</dbReference>
<name>A0A445BLL5_ARAHY</name>
<dbReference type="InterPro" id="IPR036778">
    <property type="entry name" value="OHCU_decarboxylase_sf"/>
</dbReference>
<evidence type="ECO:0000313" key="8">
    <source>
        <dbReference type="EMBL" id="RYR39562.1"/>
    </source>
</evidence>
<evidence type="ECO:0000256" key="5">
    <source>
        <dbReference type="ARBA" id="ARBA00022793"/>
    </source>
</evidence>
<organism evidence="8 9">
    <name type="scientific">Arachis hypogaea</name>
    <name type="common">Peanut</name>
    <dbReference type="NCBI Taxonomy" id="3818"/>
    <lineage>
        <taxon>Eukaryota</taxon>
        <taxon>Viridiplantae</taxon>
        <taxon>Streptophyta</taxon>
        <taxon>Embryophyta</taxon>
        <taxon>Tracheophyta</taxon>
        <taxon>Spermatophyta</taxon>
        <taxon>Magnoliopsida</taxon>
        <taxon>eudicotyledons</taxon>
        <taxon>Gunneridae</taxon>
        <taxon>Pentapetalae</taxon>
        <taxon>rosids</taxon>
        <taxon>fabids</taxon>
        <taxon>Fabales</taxon>
        <taxon>Fabaceae</taxon>
        <taxon>Papilionoideae</taxon>
        <taxon>50 kb inversion clade</taxon>
        <taxon>dalbergioids sensu lato</taxon>
        <taxon>Dalbergieae</taxon>
        <taxon>Pterocarpus clade</taxon>
        <taxon>Arachis</taxon>
    </lineage>
</organism>
<keyword evidence="5" id="KW-0210">Decarboxylase</keyword>
<evidence type="ECO:0000256" key="1">
    <source>
        <dbReference type="ARBA" id="ARBA00001163"/>
    </source>
</evidence>
<evidence type="ECO:0000259" key="7">
    <source>
        <dbReference type="Pfam" id="PF09349"/>
    </source>
</evidence>
<gene>
    <name evidence="8" type="ORF">Ahy_A09g045118</name>
</gene>
<dbReference type="EC" id="4.1.1.97" evidence="3"/>
<dbReference type="InterPro" id="IPR018020">
    <property type="entry name" value="OHCU_decarboxylase"/>
</dbReference>
<dbReference type="AlphaFoldDB" id="A0A445BLL5"/>
<comment type="catalytic activity">
    <reaction evidence="1">
        <text>5-hydroxy-2-oxo-4-ureido-2,5-dihydro-1H-imidazole-5-carboxylate + H(+) = (S)-allantoin + CO2</text>
        <dbReference type="Rhea" id="RHEA:26301"/>
        <dbReference type="ChEBI" id="CHEBI:15378"/>
        <dbReference type="ChEBI" id="CHEBI:15678"/>
        <dbReference type="ChEBI" id="CHEBI:16526"/>
        <dbReference type="ChEBI" id="CHEBI:58639"/>
        <dbReference type="EC" id="4.1.1.97"/>
    </reaction>
</comment>
<dbReference type="GO" id="GO:0051997">
    <property type="term" value="F:2-oxo-4-hydroxy-4-carboxy-5-ureidoimidazoline decarboxylase activity"/>
    <property type="evidence" value="ECO:0007669"/>
    <property type="project" value="UniProtKB-EC"/>
</dbReference>
<proteinExistence type="predicted"/>
<comment type="pathway">
    <text evidence="2">Purine metabolism; urate degradation; (S)-allantoin from urate: step 3/3.</text>
</comment>
<dbReference type="GO" id="GO:0006144">
    <property type="term" value="P:purine nucleobase metabolic process"/>
    <property type="evidence" value="ECO:0007669"/>
    <property type="project" value="UniProtKB-KW"/>
</dbReference>
<keyword evidence="4" id="KW-0659">Purine metabolism</keyword>
<dbReference type="Pfam" id="PF09349">
    <property type="entry name" value="OHCU_decarbox"/>
    <property type="match status" value="1"/>
</dbReference>
<evidence type="ECO:0000256" key="3">
    <source>
        <dbReference type="ARBA" id="ARBA00012257"/>
    </source>
</evidence>
<reference evidence="8 9" key="1">
    <citation type="submission" date="2019-01" db="EMBL/GenBank/DDBJ databases">
        <title>Sequencing of cultivated peanut Arachis hypogaea provides insights into genome evolution and oil improvement.</title>
        <authorList>
            <person name="Chen X."/>
        </authorList>
    </citation>
    <scope>NUCLEOTIDE SEQUENCE [LARGE SCALE GENOMIC DNA]</scope>
    <source>
        <strain evidence="9">cv. Fuhuasheng</strain>
        <tissue evidence="8">Leaves</tissue>
    </source>
</reference>
<dbReference type="Proteomes" id="UP000289738">
    <property type="component" value="Chromosome A09"/>
</dbReference>
<dbReference type="Gene3D" id="1.10.3330.10">
    <property type="entry name" value="Oxo-4-hydroxy-4-carboxy-5-ureidoimidazoline decarboxylase"/>
    <property type="match status" value="1"/>
</dbReference>
<dbReference type="SUPFAM" id="SSF158694">
    <property type="entry name" value="UraD-Like"/>
    <property type="match status" value="1"/>
</dbReference>
<dbReference type="PANTHER" id="PTHR43466">
    <property type="entry name" value="2-OXO-4-HYDROXY-4-CARBOXY-5-UREIDOIMIDAZOLINE DECARBOXYLASE-RELATED"/>
    <property type="match status" value="1"/>
</dbReference>
<protein>
    <recommendedName>
        <fullName evidence="3">2-oxo-4-hydroxy-4-carboxy-5-ureidoimidazoline decarboxylase</fullName>
        <ecNumber evidence="3">4.1.1.97</ecNumber>
    </recommendedName>
</protein>
<dbReference type="PANTHER" id="PTHR43466:SF1">
    <property type="entry name" value="2-OXO-4-HYDROXY-4-CARBOXY-5-UREIDOIMIDAZOLINE DECARBOXYLASE-RELATED"/>
    <property type="match status" value="1"/>
</dbReference>
<dbReference type="GO" id="GO:0019628">
    <property type="term" value="P:urate catabolic process"/>
    <property type="evidence" value="ECO:0007669"/>
    <property type="project" value="TreeGrafter"/>
</dbReference>
<sequence length="227" mass="26825">MDMASPFSSLEHIISIARDIWFCKVNVRCWLEAISGRFYFNQYFEMVNEYTMQELMYEEKFWYVFVTCASRKNFENILVELKTRFTNKHAVELDIASKEEMKHIEFLLSKKSTQTTNKGDMSAEYSGEVVNDSLDGAKTDAEDNLVGFSSVRIDLPRQFDLNKVRKENNETLYNQQRQDDIHVAKRDFNLNKKSWFEDDLSDPVSCECSKFLTEYFLLGQYDVEKKF</sequence>
<evidence type="ECO:0000313" key="9">
    <source>
        <dbReference type="Proteomes" id="UP000289738"/>
    </source>
</evidence>
<keyword evidence="6" id="KW-0456">Lyase</keyword>